<keyword evidence="1" id="KW-0863">Zinc-finger</keyword>
<gene>
    <name evidence="4" type="ORF">I7X12_04440</name>
</gene>
<proteinExistence type="predicted"/>
<evidence type="ECO:0000256" key="1">
    <source>
        <dbReference type="PROSITE-ProRule" id="PRU00325"/>
    </source>
</evidence>
<keyword evidence="1" id="KW-0862">Zinc</keyword>
<keyword evidence="5" id="KW-1185">Reference proteome</keyword>
<dbReference type="RefSeq" id="WP_198062662.1">
    <property type="nucleotide sequence ID" value="NZ_CP065856.1"/>
</dbReference>
<evidence type="ECO:0000259" key="3">
    <source>
        <dbReference type="PROSITE" id="PS50966"/>
    </source>
</evidence>
<sequence>MSEFATTALDGVVTAEGVETIDDRTVRALTECMTVLPMGGDVFEVVSESGSSYRVDARRDICDCPDYEYRDDIDRCKHVRRVAFAMGEQTVPSWVERDAVDPQIGEHTDGEGPRFANEQSPIADGGSRATETMADGEQSDDDCNECNELPDGCPCFDCYRDGATFEEGI</sequence>
<dbReference type="GO" id="GO:0008270">
    <property type="term" value="F:zinc ion binding"/>
    <property type="evidence" value="ECO:0007669"/>
    <property type="project" value="UniProtKB-KW"/>
</dbReference>
<evidence type="ECO:0000256" key="2">
    <source>
        <dbReference type="SAM" id="MobiDB-lite"/>
    </source>
</evidence>
<dbReference type="KEGG" id="hlt:I7X12_04440"/>
<dbReference type="Proteomes" id="UP000595001">
    <property type="component" value="Chromosome"/>
</dbReference>
<dbReference type="AlphaFoldDB" id="A0A7T3KWG1"/>
<feature type="region of interest" description="Disordered" evidence="2">
    <location>
        <begin position="105"/>
        <end position="141"/>
    </location>
</feature>
<dbReference type="PROSITE" id="PS50966">
    <property type="entry name" value="ZF_SWIM"/>
    <property type="match status" value="1"/>
</dbReference>
<keyword evidence="1" id="KW-0479">Metal-binding</keyword>
<dbReference type="GeneID" id="60587715"/>
<reference evidence="4 5" key="1">
    <citation type="submission" date="2020-12" db="EMBL/GenBank/DDBJ databases">
        <title>Halosimplex halophilum sp. nov. and Halosimplex salinum sp. nov., two new members of the genus Halosimplex.</title>
        <authorList>
            <person name="Cui H.L."/>
        </authorList>
    </citation>
    <scope>NUCLEOTIDE SEQUENCE [LARGE SCALE GENOMIC DNA]</scope>
    <source>
        <strain evidence="4 5">YGH94</strain>
    </source>
</reference>
<evidence type="ECO:0000313" key="5">
    <source>
        <dbReference type="Proteomes" id="UP000595001"/>
    </source>
</evidence>
<protein>
    <recommendedName>
        <fullName evidence="3">SWIM-type domain-containing protein</fullName>
    </recommendedName>
</protein>
<dbReference type="EMBL" id="CP065856">
    <property type="protein sequence ID" value="QPV63885.1"/>
    <property type="molecule type" value="Genomic_DNA"/>
</dbReference>
<accession>A0A7T3KWG1</accession>
<dbReference type="OrthoDB" id="142306at2157"/>
<name>A0A7T3KWG1_9EURY</name>
<dbReference type="InterPro" id="IPR007527">
    <property type="entry name" value="Znf_SWIM"/>
</dbReference>
<evidence type="ECO:0000313" key="4">
    <source>
        <dbReference type="EMBL" id="QPV63885.1"/>
    </source>
</evidence>
<organism evidence="4 5">
    <name type="scientific">Halosimplex litoreum</name>
    <dbReference type="NCBI Taxonomy" id="1198301"/>
    <lineage>
        <taxon>Archaea</taxon>
        <taxon>Methanobacteriati</taxon>
        <taxon>Methanobacteriota</taxon>
        <taxon>Stenosarchaea group</taxon>
        <taxon>Halobacteria</taxon>
        <taxon>Halobacteriales</taxon>
        <taxon>Haloarculaceae</taxon>
        <taxon>Halosimplex</taxon>
    </lineage>
</organism>
<feature type="domain" description="SWIM-type" evidence="3">
    <location>
        <begin position="53"/>
        <end position="87"/>
    </location>
</feature>